<keyword evidence="7" id="KW-0067">ATP-binding</keyword>
<keyword evidence="4" id="KW-0808">Transferase</keyword>
<name>A0A974P3H9_9CAUL</name>
<dbReference type="GO" id="GO:0005524">
    <property type="term" value="F:ATP binding"/>
    <property type="evidence" value="ECO:0007669"/>
    <property type="project" value="UniProtKB-KW"/>
</dbReference>
<feature type="compositionally biased region" description="Pro residues" evidence="8">
    <location>
        <begin position="37"/>
        <end position="48"/>
    </location>
</feature>
<keyword evidence="5" id="KW-0547">Nucleotide-binding</keyword>
<comment type="catalytic activity">
    <reaction evidence="1">
        <text>ATP + protein L-histidine = ADP + protein N-phospho-L-histidine.</text>
        <dbReference type="EC" id="2.7.13.3"/>
    </reaction>
</comment>
<reference evidence="10" key="1">
    <citation type="submission" date="2021-01" db="EMBL/GenBank/DDBJ databases">
        <title>Genome sequence of Phenylobacterium sp. 20VBR1 isolated from a valley glaceir, Ny-Alesund, Svalbard.</title>
        <authorList>
            <person name="Thomas F.A."/>
            <person name="Krishnan K.P."/>
            <person name="Sinha R.K."/>
        </authorList>
    </citation>
    <scope>NUCLEOTIDE SEQUENCE</scope>
    <source>
        <strain evidence="10">20VBR1</strain>
    </source>
</reference>
<dbReference type="Pfam" id="PF07536">
    <property type="entry name" value="HWE_HK"/>
    <property type="match status" value="1"/>
</dbReference>
<sequence length="48" mass="4947">MSARSATTPKELAATVQGRLGALASAHQLIRPGRSGPRPPSGKPPWAN</sequence>
<organism evidence="10">
    <name type="scientific">Phenylobacterium glaciei</name>
    <dbReference type="NCBI Taxonomy" id="2803784"/>
    <lineage>
        <taxon>Bacteria</taxon>
        <taxon>Pseudomonadati</taxon>
        <taxon>Pseudomonadota</taxon>
        <taxon>Alphaproteobacteria</taxon>
        <taxon>Caulobacterales</taxon>
        <taxon>Caulobacteraceae</taxon>
        <taxon>Phenylobacterium</taxon>
    </lineage>
</organism>
<evidence type="ECO:0000256" key="3">
    <source>
        <dbReference type="ARBA" id="ARBA00022553"/>
    </source>
</evidence>
<gene>
    <name evidence="10" type="ORF">JKL49_00645</name>
</gene>
<proteinExistence type="predicted"/>
<dbReference type="EC" id="2.7.13.3" evidence="2"/>
<feature type="region of interest" description="Disordered" evidence="8">
    <location>
        <begin position="28"/>
        <end position="48"/>
    </location>
</feature>
<dbReference type="GO" id="GO:0004673">
    <property type="term" value="F:protein histidine kinase activity"/>
    <property type="evidence" value="ECO:0007669"/>
    <property type="project" value="UniProtKB-EC"/>
</dbReference>
<evidence type="ECO:0000313" key="10">
    <source>
        <dbReference type="EMBL" id="QQZ50272.1"/>
    </source>
</evidence>
<evidence type="ECO:0000256" key="5">
    <source>
        <dbReference type="ARBA" id="ARBA00022741"/>
    </source>
</evidence>
<protein>
    <recommendedName>
        <fullName evidence="2">histidine kinase</fullName>
        <ecNumber evidence="2">2.7.13.3</ecNumber>
    </recommendedName>
</protein>
<evidence type="ECO:0000256" key="8">
    <source>
        <dbReference type="SAM" id="MobiDB-lite"/>
    </source>
</evidence>
<feature type="domain" description="Signal transduction histidine kinase HWE region" evidence="9">
    <location>
        <begin position="1"/>
        <end position="30"/>
    </location>
</feature>
<evidence type="ECO:0000256" key="6">
    <source>
        <dbReference type="ARBA" id="ARBA00022777"/>
    </source>
</evidence>
<accession>A0A974P3H9</accession>
<evidence type="ECO:0000256" key="7">
    <source>
        <dbReference type="ARBA" id="ARBA00022840"/>
    </source>
</evidence>
<evidence type="ECO:0000256" key="1">
    <source>
        <dbReference type="ARBA" id="ARBA00000085"/>
    </source>
</evidence>
<keyword evidence="3" id="KW-0597">Phosphoprotein</keyword>
<dbReference type="EMBL" id="CP068570">
    <property type="protein sequence ID" value="QQZ50272.1"/>
    <property type="molecule type" value="Genomic_DNA"/>
</dbReference>
<dbReference type="InterPro" id="IPR011102">
    <property type="entry name" value="Sig_transdc_His_kinase_HWE"/>
</dbReference>
<keyword evidence="6" id="KW-0418">Kinase</keyword>
<evidence type="ECO:0000259" key="9">
    <source>
        <dbReference type="Pfam" id="PF07536"/>
    </source>
</evidence>
<dbReference type="AlphaFoldDB" id="A0A974P3H9"/>
<evidence type="ECO:0000256" key="2">
    <source>
        <dbReference type="ARBA" id="ARBA00012438"/>
    </source>
</evidence>
<evidence type="ECO:0000256" key="4">
    <source>
        <dbReference type="ARBA" id="ARBA00022679"/>
    </source>
</evidence>